<dbReference type="Proteomes" id="UP000601435">
    <property type="component" value="Unassembled WGS sequence"/>
</dbReference>
<dbReference type="AlphaFoldDB" id="A0A813CCP8"/>
<dbReference type="EMBL" id="CAJNJA010094305">
    <property type="protein sequence ID" value="CAE7941569.1"/>
    <property type="molecule type" value="Genomic_DNA"/>
</dbReference>
<accession>A0A813CCP8</accession>
<sequence length="302" mass="33928">MLEKLAMVGDVLPPLVRAARAGMKQSHMQAVLDFLAKAPSAGRLFAKKQLLEDESHRRRDWKAVADEWKMRKDDLYEVVGGHRATVEAAMILAKTGGDGPGLAKPPDLTEFLAEVMRVQLRCHRYYSRPDTCDAYVLSRYMRTLHSMHESITKELEGMSSEDKSTACRMLSLQLCLPAITFNSSSGCALHPRHGLPSCEQCLALAKASFEKEAGESGRLPWFPCPAEAVGIATDLKNMAPQINYLLHHMRSESWDPDLIAREILFKEKIFCKSFFEKLRGCEDCTQVLKLALVEEEKQKCQA</sequence>
<protein>
    <submittedName>
        <fullName evidence="1">Uncharacterized protein</fullName>
    </submittedName>
</protein>
<organism evidence="1 2">
    <name type="scientific">Symbiodinium necroappetens</name>
    <dbReference type="NCBI Taxonomy" id="1628268"/>
    <lineage>
        <taxon>Eukaryota</taxon>
        <taxon>Sar</taxon>
        <taxon>Alveolata</taxon>
        <taxon>Dinophyceae</taxon>
        <taxon>Suessiales</taxon>
        <taxon>Symbiodiniaceae</taxon>
        <taxon>Symbiodinium</taxon>
    </lineage>
</organism>
<dbReference type="OrthoDB" id="10451127at2759"/>
<feature type="non-terminal residue" evidence="1">
    <location>
        <position position="302"/>
    </location>
</feature>
<name>A0A813CCP8_9DINO</name>
<reference evidence="1" key="1">
    <citation type="submission" date="2021-02" db="EMBL/GenBank/DDBJ databases">
        <authorList>
            <person name="Dougan E. K."/>
            <person name="Rhodes N."/>
            <person name="Thang M."/>
            <person name="Chan C."/>
        </authorList>
    </citation>
    <scope>NUCLEOTIDE SEQUENCE</scope>
</reference>
<keyword evidence="2" id="KW-1185">Reference proteome</keyword>
<proteinExistence type="predicted"/>
<gene>
    <name evidence="1" type="ORF">SNEC2469_LOCUS34327</name>
</gene>
<comment type="caution">
    <text evidence="1">The sequence shown here is derived from an EMBL/GenBank/DDBJ whole genome shotgun (WGS) entry which is preliminary data.</text>
</comment>
<evidence type="ECO:0000313" key="2">
    <source>
        <dbReference type="Proteomes" id="UP000601435"/>
    </source>
</evidence>
<evidence type="ECO:0000313" key="1">
    <source>
        <dbReference type="EMBL" id="CAE7941569.1"/>
    </source>
</evidence>